<dbReference type="RefSeq" id="WP_076725527.1">
    <property type="nucleotide sequence ID" value="NZ_MSCW01000009.1"/>
</dbReference>
<sequence>MAIDDLVAGAADKVEIIEHSTEAVKAFTRDLDTHGNTKVELTPVHLEALQQGKCIAIYDGEFSTFITAHISEN</sequence>
<evidence type="ECO:0000313" key="1">
    <source>
        <dbReference type="EMBL" id="ONF42584.1"/>
    </source>
</evidence>
<keyword evidence="2" id="KW-1185">Reference proteome</keyword>
<protein>
    <submittedName>
        <fullName evidence="1">Uncharacterized protein</fullName>
    </submittedName>
</protein>
<dbReference type="AlphaFoldDB" id="A0A1V2DPM5"/>
<gene>
    <name evidence="1" type="ORF">BTO32_15365</name>
</gene>
<dbReference type="EMBL" id="MSCW01000009">
    <property type="protein sequence ID" value="ONF42584.1"/>
    <property type="molecule type" value="Genomic_DNA"/>
</dbReference>
<organism evidence="1 2">
    <name type="scientific">Marinobacter lutaoensis</name>
    <dbReference type="NCBI Taxonomy" id="135739"/>
    <lineage>
        <taxon>Bacteria</taxon>
        <taxon>Pseudomonadati</taxon>
        <taxon>Pseudomonadota</taxon>
        <taxon>Gammaproteobacteria</taxon>
        <taxon>Pseudomonadales</taxon>
        <taxon>Marinobacteraceae</taxon>
        <taxon>Marinobacter</taxon>
    </lineage>
</organism>
<name>A0A1V2DPM5_9GAMM</name>
<dbReference type="STRING" id="135739.BTO32_15365"/>
<reference evidence="1 2" key="1">
    <citation type="submission" date="2016-12" db="EMBL/GenBank/DDBJ databases">
        <title>Marinobacter lutaoensis whole genome sequencing.</title>
        <authorList>
            <person name="Verma A."/>
            <person name="Krishnamurthi S."/>
        </authorList>
    </citation>
    <scope>NUCLEOTIDE SEQUENCE [LARGE SCALE GENOMIC DNA]</scope>
    <source>
        <strain evidence="1 2">T5054</strain>
    </source>
</reference>
<dbReference type="Proteomes" id="UP000189339">
    <property type="component" value="Unassembled WGS sequence"/>
</dbReference>
<comment type="caution">
    <text evidence="1">The sequence shown here is derived from an EMBL/GenBank/DDBJ whole genome shotgun (WGS) entry which is preliminary data.</text>
</comment>
<accession>A0A1V2DPM5</accession>
<dbReference type="OrthoDB" id="9856353at2"/>
<evidence type="ECO:0000313" key="2">
    <source>
        <dbReference type="Proteomes" id="UP000189339"/>
    </source>
</evidence>
<proteinExistence type="predicted"/>